<protein>
    <submittedName>
        <fullName evidence="2">Uncharacterized protein</fullName>
    </submittedName>
</protein>
<reference evidence="2 3" key="1">
    <citation type="submission" date="2024-10" db="EMBL/GenBank/DDBJ databases">
        <authorList>
            <person name="Kim D."/>
        </authorList>
    </citation>
    <scope>NUCLEOTIDE SEQUENCE [LARGE SCALE GENOMIC DNA]</scope>
    <source>
        <strain evidence="2">BH-2024</strain>
    </source>
</reference>
<evidence type="ECO:0000313" key="3">
    <source>
        <dbReference type="Proteomes" id="UP001620626"/>
    </source>
</evidence>
<evidence type="ECO:0000313" key="2">
    <source>
        <dbReference type="EMBL" id="KAL3113532.1"/>
    </source>
</evidence>
<accession>A0ABD2LF70</accession>
<name>A0ABD2LF70_9BILA</name>
<dbReference type="EMBL" id="JBICBT010000445">
    <property type="protein sequence ID" value="KAL3113532.1"/>
    <property type="molecule type" value="Genomic_DNA"/>
</dbReference>
<dbReference type="Proteomes" id="UP001620626">
    <property type="component" value="Unassembled WGS sequence"/>
</dbReference>
<keyword evidence="3" id="KW-1185">Reference proteome</keyword>
<feature type="compositionally biased region" description="Basic and acidic residues" evidence="1">
    <location>
        <begin position="115"/>
        <end position="143"/>
    </location>
</feature>
<proteinExistence type="predicted"/>
<gene>
    <name evidence="2" type="ORF">niasHT_015876</name>
</gene>
<feature type="compositionally biased region" description="Polar residues" evidence="1">
    <location>
        <begin position="91"/>
        <end position="102"/>
    </location>
</feature>
<evidence type="ECO:0000256" key="1">
    <source>
        <dbReference type="SAM" id="MobiDB-lite"/>
    </source>
</evidence>
<comment type="caution">
    <text evidence="2">The sequence shown here is derived from an EMBL/GenBank/DDBJ whole genome shotgun (WGS) entry which is preliminary data.</text>
</comment>
<feature type="region of interest" description="Disordered" evidence="1">
    <location>
        <begin position="248"/>
        <end position="283"/>
    </location>
</feature>
<feature type="compositionally biased region" description="Basic and acidic residues" evidence="1">
    <location>
        <begin position="223"/>
        <end position="233"/>
    </location>
</feature>
<feature type="compositionally biased region" description="Pro residues" evidence="1">
    <location>
        <begin position="259"/>
        <end position="268"/>
    </location>
</feature>
<dbReference type="AlphaFoldDB" id="A0ABD2LF70"/>
<sequence length="405" mass="44959">MYRRRTRNIQRKSIEQRMEQGAAGWVGAEIGPDQITETDSSNVLKTRIELTEDEEMAGDEAAFTAAVAPSPPRGRFTSRKKCREQRARNRFGTNMATTNTSENGKDIQSAAGGSTEKRRGTEQSRKSGDGANDTTHRLMEEPAKSGVKLGKRDKGKVGEEGSGHADIAENGESDVERKRTKKRRKRTENIQQNIMPNSTMLQPSFNAKHSGEGKNGTNGLSNEPERTARKVNEKELVKKVQHKIGECGTEGRRIRRRMTPPPPPPPPRGEGGGTERAEEREEEAGVTELHILEQGLYPPIPHNQQPHRKDGRIRWVGTLGEPSPPPPSNTRRVSSIARRYIHEKAIFDELTHLKNGCNCSTDSEAKMYSSGPLVQNLVPNVHSIHPALFPAVCTHFTTGKKIPIR</sequence>
<feature type="compositionally biased region" description="Polar residues" evidence="1">
    <location>
        <begin position="189"/>
        <end position="207"/>
    </location>
</feature>
<feature type="region of interest" description="Disordered" evidence="1">
    <location>
        <begin position="68"/>
        <end position="233"/>
    </location>
</feature>
<organism evidence="2 3">
    <name type="scientific">Heterodera trifolii</name>
    <dbReference type="NCBI Taxonomy" id="157864"/>
    <lineage>
        <taxon>Eukaryota</taxon>
        <taxon>Metazoa</taxon>
        <taxon>Ecdysozoa</taxon>
        <taxon>Nematoda</taxon>
        <taxon>Chromadorea</taxon>
        <taxon>Rhabditida</taxon>
        <taxon>Tylenchina</taxon>
        <taxon>Tylenchomorpha</taxon>
        <taxon>Tylenchoidea</taxon>
        <taxon>Heteroderidae</taxon>
        <taxon>Heteroderinae</taxon>
        <taxon>Heterodera</taxon>
    </lineage>
</organism>
<feature type="compositionally biased region" description="Basic and acidic residues" evidence="1">
    <location>
        <begin position="150"/>
        <end position="167"/>
    </location>
</feature>